<reference evidence="1" key="1">
    <citation type="submission" date="2021-06" db="EMBL/GenBank/DDBJ databases">
        <authorList>
            <person name="Kallberg Y."/>
            <person name="Tangrot J."/>
            <person name="Rosling A."/>
        </authorList>
    </citation>
    <scope>NUCLEOTIDE SEQUENCE</scope>
    <source>
        <strain evidence="1">FL966</strain>
    </source>
</reference>
<protein>
    <submittedName>
        <fullName evidence="1">9482_t:CDS:1</fullName>
    </submittedName>
</protein>
<organism evidence="1 2">
    <name type="scientific">Cetraspora pellucida</name>
    <dbReference type="NCBI Taxonomy" id="1433469"/>
    <lineage>
        <taxon>Eukaryota</taxon>
        <taxon>Fungi</taxon>
        <taxon>Fungi incertae sedis</taxon>
        <taxon>Mucoromycota</taxon>
        <taxon>Glomeromycotina</taxon>
        <taxon>Glomeromycetes</taxon>
        <taxon>Diversisporales</taxon>
        <taxon>Gigasporaceae</taxon>
        <taxon>Cetraspora</taxon>
    </lineage>
</organism>
<comment type="caution">
    <text evidence="1">The sequence shown here is derived from an EMBL/GenBank/DDBJ whole genome shotgun (WGS) entry which is preliminary data.</text>
</comment>
<proteinExistence type="predicted"/>
<name>A0A9N9PKS2_9GLOM</name>
<evidence type="ECO:0000313" key="1">
    <source>
        <dbReference type="EMBL" id="CAG8831271.1"/>
    </source>
</evidence>
<feature type="non-terminal residue" evidence="1">
    <location>
        <position position="120"/>
    </location>
</feature>
<dbReference type="Proteomes" id="UP000789759">
    <property type="component" value="Unassembled WGS sequence"/>
</dbReference>
<keyword evidence="2" id="KW-1185">Reference proteome</keyword>
<accession>A0A9N9PKS2</accession>
<dbReference type="AlphaFoldDB" id="A0A9N9PKS2"/>
<feature type="non-terminal residue" evidence="1">
    <location>
        <position position="1"/>
    </location>
</feature>
<dbReference type="EMBL" id="CAJVQA010065806">
    <property type="protein sequence ID" value="CAG8831271.1"/>
    <property type="molecule type" value="Genomic_DNA"/>
</dbReference>
<evidence type="ECO:0000313" key="2">
    <source>
        <dbReference type="Proteomes" id="UP000789759"/>
    </source>
</evidence>
<sequence>RTNKATQKVALQKHITYNISETLQRRECLQNTVSQASQVSINRDDSGESLKENFSDSKSLLSDKSQYTNDLEYNFFITSDMSSSSDQLSVTEEIELQIEEEKNFNQIIVDSGINFQPLSG</sequence>
<gene>
    <name evidence="1" type="ORF">CPELLU_LOCUS20713</name>
</gene>